<proteinExistence type="predicted"/>
<dbReference type="Proteomes" id="UP000037035">
    <property type="component" value="Unassembled WGS sequence"/>
</dbReference>
<evidence type="ECO:0000313" key="2">
    <source>
        <dbReference type="Proteomes" id="UP000037035"/>
    </source>
</evidence>
<accession>A0A0L6V8K4</accession>
<dbReference type="EMBL" id="LAVV01007284">
    <property type="protein sequence ID" value="KNZ56440.1"/>
    <property type="molecule type" value="Genomic_DNA"/>
</dbReference>
<comment type="caution">
    <text evidence="1">The sequence shown here is derived from an EMBL/GenBank/DDBJ whole genome shotgun (WGS) entry which is preliminary data.</text>
</comment>
<dbReference type="OrthoDB" id="10584989at2759"/>
<evidence type="ECO:0000313" key="1">
    <source>
        <dbReference type="EMBL" id="KNZ56440.1"/>
    </source>
</evidence>
<name>A0A0L6V8K4_9BASI</name>
<keyword evidence="2" id="KW-1185">Reference proteome</keyword>
<reference evidence="1 2" key="1">
    <citation type="submission" date="2015-08" db="EMBL/GenBank/DDBJ databases">
        <title>Next Generation Sequencing and Analysis of the Genome of Puccinia sorghi L Schw, the Causal Agent of Maize Common Rust.</title>
        <authorList>
            <person name="Rochi L."/>
            <person name="Burguener G."/>
            <person name="Darino M."/>
            <person name="Turjanski A."/>
            <person name="Kreff E."/>
            <person name="Dieguez M.J."/>
            <person name="Sacco F."/>
        </authorList>
    </citation>
    <scope>NUCLEOTIDE SEQUENCE [LARGE SCALE GENOMIC DNA]</scope>
    <source>
        <strain evidence="1 2">RO10H11247</strain>
    </source>
</reference>
<gene>
    <name evidence="1" type="ORF">VP01_2402g1</name>
</gene>
<organism evidence="1 2">
    <name type="scientific">Puccinia sorghi</name>
    <dbReference type="NCBI Taxonomy" id="27349"/>
    <lineage>
        <taxon>Eukaryota</taxon>
        <taxon>Fungi</taxon>
        <taxon>Dikarya</taxon>
        <taxon>Basidiomycota</taxon>
        <taxon>Pucciniomycotina</taxon>
        <taxon>Pucciniomycetes</taxon>
        <taxon>Pucciniales</taxon>
        <taxon>Pucciniaceae</taxon>
        <taxon>Puccinia</taxon>
    </lineage>
</organism>
<dbReference type="AlphaFoldDB" id="A0A0L6V8K4"/>
<dbReference type="VEuPathDB" id="FungiDB:VP01_2402g1"/>
<protein>
    <submittedName>
        <fullName evidence="1">Uncharacterized protein</fullName>
    </submittedName>
</protein>
<sequence length="76" mass="8716">MVSSFTILQTKPDPLNRYRSFPEVRDLIHENVIQNGMSVAKVMESFKVYCGQIQRIKSEDPISIKVNNKKAGNFTK</sequence>